<sequence length="60" mass="6980">MTIRTITWRAITDACEERLRKQRERLSYASDQTRSIEYAQRVHADADVVPLLATREDDSA</sequence>
<dbReference type="RefSeq" id="WP_144401408.1">
    <property type="nucleotide sequence ID" value="NZ_CP009313.1"/>
</dbReference>
<accession>A0A5P2VUS1</accession>
<dbReference type="AlphaFoldDB" id="A0A5P2VUS1"/>
<evidence type="ECO:0000313" key="1">
    <source>
        <dbReference type="EMBL" id="QEV37350.1"/>
    </source>
</evidence>
<gene>
    <name evidence="1" type="ORF">CP978_01050</name>
</gene>
<dbReference type="KEGG" id="snq:CP978_01050"/>
<dbReference type="EMBL" id="CP023747">
    <property type="protein sequence ID" value="QEV37350.1"/>
    <property type="molecule type" value="Genomic_DNA"/>
</dbReference>
<name>A0A5P2VUS1_9ACTN</name>
<organism evidence="1 2">
    <name type="scientific">Streptomyces nodosus</name>
    <dbReference type="NCBI Taxonomy" id="40318"/>
    <lineage>
        <taxon>Bacteria</taxon>
        <taxon>Bacillati</taxon>
        <taxon>Actinomycetota</taxon>
        <taxon>Actinomycetes</taxon>
        <taxon>Kitasatosporales</taxon>
        <taxon>Streptomycetaceae</taxon>
        <taxon>Streptomyces</taxon>
    </lineage>
</organism>
<proteinExistence type="predicted"/>
<evidence type="ECO:0000313" key="2">
    <source>
        <dbReference type="Proteomes" id="UP000325763"/>
    </source>
</evidence>
<reference evidence="1 2" key="1">
    <citation type="submission" date="2017-09" db="EMBL/GenBank/DDBJ databases">
        <title>Streptomyces genome completion.</title>
        <authorList>
            <person name="Lee N."/>
            <person name="Cho B.-K."/>
        </authorList>
    </citation>
    <scope>NUCLEOTIDE SEQUENCE [LARGE SCALE GENOMIC DNA]</scope>
    <source>
        <strain evidence="1 2">ATCC 14899</strain>
    </source>
</reference>
<protein>
    <submittedName>
        <fullName evidence="1">Uncharacterized protein</fullName>
    </submittedName>
</protein>
<dbReference type="Proteomes" id="UP000325763">
    <property type="component" value="Chromosome"/>
</dbReference>